<feature type="chain" id="PRO_5042066161" description="Cytochrome P450" evidence="15">
    <location>
        <begin position="24"/>
        <end position="561"/>
    </location>
</feature>
<evidence type="ECO:0000256" key="6">
    <source>
        <dbReference type="ARBA" id="ARBA00022692"/>
    </source>
</evidence>
<keyword evidence="12" id="KW-0472">Membrane</keyword>
<keyword evidence="9 14" id="KW-0560">Oxidoreductase</keyword>
<dbReference type="Proteomes" id="UP001212997">
    <property type="component" value="Unassembled WGS sequence"/>
</dbReference>
<evidence type="ECO:0000256" key="8">
    <source>
        <dbReference type="ARBA" id="ARBA00022989"/>
    </source>
</evidence>
<dbReference type="GO" id="GO:0016020">
    <property type="term" value="C:membrane"/>
    <property type="evidence" value="ECO:0007669"/>
    <property type="project" value="UniProtKB-SubCell"/>
</dbReference>
<comment type="caution">
    <text evidence="16">The sequence shown here is derived from an EMBL/GenBank/DDBJ whole genome shotgun (WGS) entry which is preliminary data.</text>
</comment>
<dbReference type="GO" id="GO:0016705">
    <property type="term" value="F:oxidoreductase activity, acting on paired donors, with incorporation or reduction of molecular oxygen"/>
    <property type="evidence" value="ECO:0007669"/>
    <property type="project" value="InterPro"/>
</dbReference>
<evidence type="ECO:0000256" key="1">
    <source>
        <dbReference type="ARBA" id="ARBA00001971"/>
    </source>
</evidence>
<dbReference type="InterPro" id="IPR017972">
    <property type="entry name" value="Cyt_P450_CS"/>
</dbReference>
<dbReference type="EMBL" id="JANAWD010001016">
    <property type="protein sequence ID" value="KAJ3474622.1"/>
    <property type="molecule type" value="Genomic_DNA"/>
</dbReference>
<dbReference type="PRINTS" id="PR00463">
    <property type="entry name" value="EP450I"/>
</dbReference>
<evidence type="ECO:0000256" key="14">
    <source>
        <dbReference type="RuleBase" id="RU000461"/>
    </source>
</evidence>
<evidence type="ECO:0000256" key="10">
    <source>
        <dbReference type="ARBA" id="ARBA00023004"/>
    </source>
</evidence>
<dbReference type="PANTHER" id="PTHR46300:SF5">
    <property type="entry name" value="CYTOCHROME P450"/>
    <property type="match status" value="1"/>
</dbReference>
<keyword evidence="15" id="KW-0732">Signal</keyword>
<comment type="subcellular location">
    <subcellularLocation>
        <location evidence="2">Membrane</location>
    </subcellularLocation>
</comment>
<evidence type="ECO:0000256" key="4">
    <source>
        <dbReference type="ARBA" id="ARBA00010617"/>
    </source>
</evidence>
<organism evidence="16 17">
    <name type="scientific">Meripilus lineatus</name>
    <dbReference type="NCBI Taxonomy" id="2056292"/>
    <lineage>
        <taxon>Eukaryota</taxon>
        <taxon>Fungi</taxon>
        <taxon>Dikarya</taxon>
        <taxon>Basidiomycota</taxon>
        <taxon>Agaricomycotina</taxon>
        <taxon>Agaricomycetes</taxon>
        <taxon>Polyporales</taxon>
        <taxon>Meripilaceae</taxon>
        <taxon>Meripilus</taxon>
    </lineage>
</organism>
<protein>
    <recommendedName>
        <fullName evidence="18">Cytochrome P450</fullName>
    </recommendedName>
</protein>
<feature type="binding site" description="axial binding residue" evidence="13">
    <location>
        <position position="475"/>
    </location>
    <ligand>
        <name>heme</name>
        <dbReference type="ChEBI" id="CHEBI:30413"/>
    </ligand>
    <ligandPart>
        <name>Fe</name>
        <dbReference type="ChEBI" id="CHEBI:18248"/>
    </ligandPart>
</feature>
<evidence type="ECO:0000256" key="9">
    <source>
        <dbReference type="ARBA" id="ARBA00023002"/>
    </source>
</evidence>
<evidence type="ECO:0000256" key="7">
    <source>
        <dbReference type="ARBA" id="ARBA00022723"/>
    </source>
</evidence>
<evidence type="ECO:0000313" key="16">
    <source>
        <dbReference type="EMBL" id="KAJ3474622.1"/>
    </source>
</evidence>
<accession>A0AAD5URQ7</accession>
<keyword evidence="10 13" id="KW-0408">Iron</keyword>
<dbReference type="SUPFAM" id="SSF48264">
    <property type="entry name" value="Cytochrome P450"/>
    <property type="match status" value="1"/>
</dbReference>
<dbReference type="GO" id="GO:0005506">
    <property type="term" value="F:iron ion binding"/>
    <property type="evidence" value="ECO:0007669"/>
    <property type="project" value="InterPro"/>
</dbReference>
<keyword evidence="17" id="KW-1185">Reference proteome</keyword>
<reference evidence="16" key="1">
    <citation type="submission" date="2022-07" db="EMBL/GenBank/DDBJ databases">
        <title>Genome Sequence of Physisporinus lineatus.</title>
        <authorList>
            <person name="Buettner E."/>
        </authorList>
    </citation>
    <scope>NUCLEOTIDE SEQUENCE</scope>
    <source>
        <strain evidence="16">VT162</strain>
    </source>
</reference>
<evidence type="ECO:0008006" key="18">
    <source>
        <dbReference type="Google" id="ProtNLM"/>
    </source>
</evidence>
<evidence type="ECO:0000256" key="13">
    <source>
        <dbReference type="PIRSR" id="PIRSR602401-1"/>
    </source>
</evidence>
<comment type="cofactor">
    <cofactor evidence="1 13">
        <name>heme</name>
        <dbReference type="ChEBI" id="CHEBI:30413"/>
    </cofactor>
</comment>
<dbReference type="AlphaFoldDB" id="A0AAD5URQ7"/>
<keyword evidence="7 13" id="KW-0479">Metal-binding</keyword>
<dbReference type="InterPro" id="IPR036396">
    <property type="entry name" value="Cyt_P450_sf"/>
</dbReference>
<evidence type="ECO:0000256" key="3">
    <source>
        <dbReference type="ARBA" id="ARBA00005179"/>
    </source>
</evidence>
<dbReference type="PANTHER" id="PTHR46300">
    <property type="entry name" value="P450, PUTATIVE (EUROFUNG)-RELATED-RELATED"/>
    <property type="match status" value="1"/>
</dbReference>
<keyword evidence="5 13" id="KW-0349">Heme</keyword>
<keyword evidence="6" id="KW-0812">Transmembrane</keyword>
<comment type="pathway">
    <text evidence="3">Secondary metabolite biosynthesis.</text>
</comment>
<comment type="similarity">
    <text evidence="4 14">Belongs to the cytochrome P450 family.</text>
</comment>
<name>A0AAD5URQ7_9APHY</name>
<dbReference type="PROSITE" id="PS00086">
    <property type="entry name" value="CYTOCHROME_P450"/>
    <property type="match status" value="1"/>
</dbReference>
<evidence type="ECO:0000256" key="15">
    <source>
        <dbReference type="SAM" id="SignalP"/>
    </source>
</evidence>
<sequence length="561" mass="62987">MIVILAFFLIALSVILLLYATRAKSDFPYPPSPPADPVIGHARFISTCSRDDAYHALAQKYGEIVYLNVLGKSIVLLNSEKVADDLLDKRSTIYSDRPRLPLVKMMGSEDALGFMAYGNKFFKMRKILHDHLASKKVVVFEDIQASQSHVLLRNLMSSPERFMDHAKRYATAVVLQIAYGHEITSDEDPFLQNAHALDRLFARFVNAGSSAVDFFPALRHLPSWFPGAWFVRFAKGNANHIVPHHLGILNPFIEARVVIEENRDRGFVVVQEDMKTGNAPLSFVSLHLEELIREKKDSPKELHRLKWAALQLYGAEGFPAGAETTCGSLEVFFLAMVLYPEAQHKAHRELDSVLGHGQLPTFGDRDSLPFLECLVQEVLSRTFWYSQSLFASYIDPALTTRLKPGALHRLMQDDIYNGMFIPKGSIVVPNIGYMMRDEKVYHESNIFKPERFLPRPDGCGEPLPRATFGFGRRICPGRHLAVSELWIAIASILAVFDILPVQDDRGNDLPPKEEFHHGLTRIASEVGDYQSTESTGDLHSAGIWSYGLDAMNQAIVVLSTP</sequence>
<dbReference type="InterPro" id="IPR001128">
    <property type="entry name" value="Cyt_P450"/>
</dbReference>
<proteinExistence type="inferred from homology"/>
<dbReference type="InterPro" id="IPR002401">
    <property type="entry name" value="Cyt_P450_E_grp-I"/>
</dbReference>
<evidence type="ECO:0000256" key="5">
    <source>
        <dbReference type="ARBA" id="ARBA00022617"/>
    </source>
</evidence>
<evidence type="ECO:0000256" key="2">
    <source>
        <dbReference type="ARBA" id="ARBA00004370"/>
    </source>
</evidence>
<dbReference type="InterPro" id="IPR050364">
    <property type="entry name" value="Cytochrome_P450_fung"/>
</dbReference>
<evidence type="ECO:0000313" key="17">
    <source>
        <dbReference type="Proteomes" id="UP001212997"/>
    </source>
</evidence>
<evidence type="ECO:0000256" key="12">
    <source>
        <dbReference type="ARBA" id="ARBA00023136"/>
    </source>
</evidence>
<gene>
    <name evidence="16" type="ORF">NLI96_g12355</name>
</gene>
<dbReference type="GO" id="GO:0020037">
    <property type="term" value="F:heme binding"/>
    <property type="evidence" value="ECO:0007669"/>
    <property type="project" value="InterPro"/>
</dbReference>
<feature type="signal peptide" evidence="15">
    <location>
        <begin position="1"/>
        <end position="23"/>
    </location>
</feature>
<dbReference type="CDD" id="cd11065">
    <property type="entry name" value="CYP64-like"/>
    <property type="match status" value="1"/>
</dbReference>
<dbReference type="GO" id="GO:0004497">
    <property type="term" value="F:monooxygenase activity"/>
    <property type="evidence" value="ECO:0007669"/>
    <property type="project" value="UniProtKB-KW"/>
</dbReference>
<dbReference type="Gene3D" id="1.10.630.10">
    <property type="entry name" value="Cytochrome P450"/>
    <property type="match status" value="1"/>
</dbReference>
<evidence type="ECO:0000256" key="11">
    <source>
        <dbReference type="ARBA" id="ARBA00023033"/>
    </source>
</evidence>
<dbReference type="Pfam" id="PF00067">
    <property type="entry name" value="p450"/>
    <property type="match status" value="2"/>
</dbReference>
<keyword evidence="8" id="KW-1133">Transmembrane helix</keyword>
<keyword evidence="11 14" id="KW-0503">Monooxygenase</keyword>